<comment type="caution">
    <text evidence="5">The sequence shown here is derived from an EMBL/GenBank/DDBJ whole genome shotgun (WGS) entry which is preliminary data.</text>
</comment>
<dbReference type="GO" id="GO:0016887">
    <property type="term" value="F:ATP hydrolysis activity"/>
    <property type="evidence" value="ECO:0007669"/>
    <property type="project" value="InterPro"/>
</dbReference>
<dbReference type="EMBL" id="RHHT01000046">
    <property type="protein sequence ID" value="RNB75041.1"/>
    <property type="molecule type" value="Genomic_DNA"/>
</dbReference>
<dbReference type="SMART" id="SM00382">
    <property type="entry name" value="AAA"/>
    <property type="match status" value="1"/>
</dbReference>
<keyword evidence="1" id="KW-0813">Transport</keyword>
<dbReference type="PROSITE" id="PS00211">
    <property type="entry name" value="ABC_TRANSPORTER_1"/>
    <property type="match status" value="1"/>
</dbReference>
<dbReference type="Pfam" id="PF00005">
    <property type="entry name" value="ABC_tran"/>
    <property type="match status" value="1"/>
</dbReference>
<proteinExistence type="predicted"/>
<evidence type="ECO:0000256" key="2">
    <source>
        <dbReference type="ARBA" id="ARBA00022741"/>
    </source>
</evidence>
<gene>
    <name evidence="5" type="ORF">EDM58_18945</name>
</gene>
<feature type="domain" description="ABC transporter" evidence="4">
    <location>
        <begin position="1"/>
        <end position="218"/>
    </location>
</feature>
<dbReference type="PANTHER" id="PTHR42781">
    <property type="entry name" value="SPERMIDINE/PUTRESCINE IMPORT ATP-BINDING PROTEIN POTA"/>
    <property type="match status" value="1"/>
</dbReference>
<keyword evidence="2" id="KW-0547">Nucleotide-binding</keyword>
<dbReference type="PANTHER" id="PTHR42781:SF4">
    <property type="entry name" value="SPERMIDINE_PUTRESCINE IMPORT ATP-BINDING PROTEIN POTA"/>
    <property type="match status" value="1"/>
</dbReference>
<dbReference type="GO" id="GO:0005524">
    <property type="term" value="F:ATP binding"/>
    <property type="evidence" value="ECO:0007669"/>
    <property type="project" value="UniProtKB-KW"/>
</dbReference>
<reference evidence="5 6" key="1">
    <citation type="submission" date="2018-10" db="EMBL/GenBank/DDBJ databases">
        <title>Phylogenomics of Brevibacillus.</title>
        <authorList>
            <person name="Dunlap C."/>
        </authorList>
    </citation>
    <scope>NUCLEOTIDE SEQUENCE [LARGE SCALE GENOMIC DNA]</scope>
    <source>
        <strain evidence="5 6">JCM 15085</strain>
    </source>
</reference>
<evidence type="ECO:0000256" key="1">
    <source>
        <dbReference type="ARBA" id="ARBA00022448"/>
    </source>
</evidence>
<sequence length="218" mass="24132">MLTVSIQKQLPDFLLDVCFAIQKEIVVLFGPSGSGKTTILNSIAGLVTPDAGMIRLGDTLFYEHGTKALPVQKRNIGYVFQDYALFPHMTVAQNIRYGVKEGKEVGLDELVATVGIGHLLDKYPHQISGGQKQRVALVRALATKPDLLLLDEPLSALDADTRKECQDELLRLQAVWKIPFLMVTHDREEAERLADIILTIENGKLTGEKRGARDLATR</sequence>
<keyword evidence="3 5" id="KW-0067">ATP-binding</keyword>
<dbReference type="InterPro" id="IPR003439">
    <property type="entry name" value="ABC_transporter-like_ATP-bd"/>
</dbReference>
<name>A0A3M8CHP2_9BACL</name>
<evidence type="ECO:0000256" key="3">
    <source>
        <dbReference type="ARBA" id="ARBA00022840"/>
    </source>
</evidence>
<dbReference type="InterPro" id="IPR050093">
    <property type="entry name" value="ABC_SmlMolc_Importer"/>
</dbReference>
<organism evidence="5 6">
    <name type="scientific">Brevibacillus panacihumi</name>
    <dbReference type="NCBI Taxonomy" id="497735"/>
    <lineage>
        <taxon>Bacteria</taxon>
        <taxon>Bacillati</taxon>
        <taxon>Bacillota</taxon>
        <taxon>Bacilli</taxon>
        <taxon>Bacillales</taxon>
        <taxon>Paenibacillaceae</taxon>
        <taxon>Brevibacillus</taxon>
    </lineage>
</organism>
<protein>
    <submittedName>
        <fullName evidence="5">ATP-binding cassette domain-containing protein</fullName>
    </submittedName>
</protein>
<accession>A0A3M8CHP2</accession>
<evidence type="ECO:0000259" key="4">
    <source>
        <dbReference type="PROSITE" id="PS50893"/>
    </source>
</evidence>
<dbReference type="InterPro" id="IPR017871">
    <property type="entry name" value="ABC_transporter-like_CS"/>
</dbReference>
<dbReference type="RefSeq" id="WP_122914708.1">
    <property type="nucleotide sequence ID" value="NZ_RHHT01000046.1"/>
</dbReference>
<dbReference type="PROSITE" id="PS50893">
    <property type="entry name" value="ABC_TRANSPORTER_2"/>
    <property type="match status" value="1"/>
</dbReference>
<dbReference type="Proteomes" id="UP000281915">
    <property type="component" value="Unassembled WGS sequence"/>
</dbReference>
<dbReference type="SUPFAM" id="SSF52540">
    <property type="entry name" value="P-loop containing nucleoside triphosphate hydrolases"/>
    <property type="match status" value="1"/>
</dbReference>
<dbReference type="InterPro" id="IPR003593">
    <property type="entry name" value="AAA+_ATPase"/>
</dbReference>
<dbReference type="InterPro" id="IPR027417">
    <property type="entry name" value="P-loop_NTPase"/>
</dbReference>
<dbReference type="Gene3D" id="3.40.50.300">
    <property type="entry name" value="P-loop containing nucleotide triphosphate hydrolases"/>
    <property type="match status" value="1"/>
</dbReference>
<evidence type="ECO:0000313" key="5">
    <source>
        <dbReference type="EMBL" id="RNB75041.1"/>
    </source>
</evidence>
<dbReference type="AlphaFoldDB" id="A0A3M8CHP2"/>
<evidence type="ECO:0000313" key="6">
    <source>
        <dbReference type="Proteomes" id="UP000281915"/>
    </source>
</evidence>